<dbReference type="AlphaFoldDB" id="A0A439DE24"/>
<gene>
    <name evidence="2" type="ORF">EKO27_g2439</name>
</gene>
<accession>A0A439DE24</accession>
<organism evidence="2 3">
    <name type="scientific">Xylaria grammica</name>
    <dbReference type="NCBI Taxonomy" id="363999"/>
    <lineage>
        <taxon>Eukaryota</taxon>
        <taxon>Fungi</taxon>
        <taxon>Dikarya</taxon>
        <taxon>Ascomycota</taxon>
        <taxon>Pezizomycotina</taxon>
        <taxon>Sordariomycetes</taxon>
        <taxon>Xylariomycetidae</taxon>
        <taxon>Xylariales</taxon>
        <taxon>Xylariaceae</taxon>
        <taxon>Xylaria</taxon>
    </lineage>
</organism>
<reference evidence="2 3" key="1">
    <citation type="submission" date="2018-12" db="EMBL/GenBank/DDBJ databases">
        <title>Draft genome sequence of Xylaria grammica IHI A82.</title>
        <authorList>
            <person name="Buettner E."/>
            <person name="Kellner H."/>
        </authorList>
    </citation>
    <scope>NUCLEOTIDE SEQUENCE [LARGE SCALE GENOMIC DNA]</scope>
    <source>
        <strain evidence="2 3">IHI A82</strain>
    </source>
</reference>
<comment type="caution">
    <text evidence="2">The sequence shown here is derived from an EMBL/GenBank/DDBJ whole genome shotgun (WGS) entry which is preliminary data.</text>
</comment>
<evidence type="ECO:0000313" key="3">
    <source>
        <dbReference type="Proteomes" id="UP000286045"/>
    </source>
</evidence>
<dbReference type="EMBL" id="RYZI01000044">
    <property type="protein sequence ID" value="RWA12660.1"/>
    <property type="molecule type" value="Genomic_DNA"/>
</dbReference>
<sequence>MSVSAVTVAFADASIPVSSLGLIEAAVVLVDAIAVSPGLAGGPSPYDGGLRLVPAAAEAWEYVVNSTFSTTPAAPTSEGGLGALGVYAGGASPSSFNPSSVLPTPKPRRRDLPLTLLPLSGLMVTPFGPRSTRARPVSRSRTYDGSSAERRARRCLLRL</sequence>
<evidence type="ECO:0000256" key="1">
    <source>
        <dbReference type="SAM" id="MobiDB-lite"/>
    </source>
</evidence>
<name>A0A439DE24_9PEZI</name>
<dbReference type="Proteomes" id="UP000286045">
    <property type="component" value="Unassembled WGS sequence"/>
</dbReference>
<protein>
    <submittedName>
        <fullName evidence="2">Uncharacterized protein</fullName>
    </submittedName>
</protein>
<proteinExistence type="predicted"/>
<evidence type="ECO:0000313" key="2">
    <source>
        <dbReference type="EMBL" id="RWA12660.1"/>
    </source>
</evidence>
<keyword evidence="3" id="KW-1185">Reference proteome</keyword>
<feature type="region of interest" description="Disordered" evidence="1">
    <location>
        <begin position="127"/>
        <end position="146"/>
    </location>
</feature>